<organism evidence="1 2">
    <name type="scientific">Cordylochernes scorpioides</name>
    <dbReference type="NCBI Taxonomy" id="51811"/>
    <lineage>
        <taxon>Eukaryota</taxon>
        <taxon>Metazoa</taxon>
        <taxon>Ecdysozoa</taxon>
        <taxon>Arthropoda</taxon>
        <taxon>Chelicerata</taxon>
        <taxon>Arachnida</taxon>
        <taxon>Pseudoscorpiones</taxon>
        <taxon>Cheliferoidea</taxon>
        <taxon>Chernetidae</taxon>
        <taxon>Cordylochernes</taxon>
    </lineage>
</organism>
<protein>
    <submittedName>
        <fullName evidence="1">Uncharacterized protein</fullName>
    </submittedName>
</protein>
<evidence type="ECO:0000313" key="1">
    <source>
        <dbReference type="EMBL" id="UYV72931.1"/>
    </source>
</evidence>
<gene>
    <name evidence="1" type="ORF">LAZ67_10001209</name>
</gene>
<keyword evidence="2" id="KW-1185">Reference proteome</keyword>
<dbReference type="EMBL" id="CP092872">
    <property type="protein sequence ID" value="UYV72931.1"/>
    <property type="molecule type" value="Genomic_DNA"/>
</dbReference>
<name>A0ABY6KXU5_9ARAC</name>
<proteinExistence type="predicted"/>
<sequence>MFLEKTAELCIRLRRAAMPCVIRVATQKFIWAYQEHPHEHHLVLLEINLASTVCPLVSLLIAQGTPHTVGHVDVRDHSLGLDIQPGKNLGELYSVAQSYKSFPTSINSAGVVKLHHLLDDVPSEEQCSQIRRPNEKDVSSYIYLKICRKFKSISKEVIAQEEIQSVLVQSMPSPDSLEDMIRDEVKLKC</sequence>
<evidence type="ECO:0000313" key="2">
    <source>
        <dbReference type="Proteomes" id="UP001235939"/>
    </source>
</evidence>
<dbReference type="Proteomes" id="UP001235939">
    <property type="component" value="Chromosome 10"/>
</dbReference>
<accession>A0ABY6KXU5</accession>
<reference evidence="1 2" key="1">
    <citation type="submission" date="2022-01" db="EMBL/GenBank/DDBJ databases">
        <title>A chromosomal length assembly of Cordylochernes scorpioides.</title>
        <authorList>
            <person name="Zeh D."/>
            <person name="Zeh J."/>
        </authorList>
    </citation>
    <scope>NUCLEOTIDE SEQUENCE [LARGE SCALE GENOMIC DNA]</scope>
    <source>
        <strain evidence="1">IN4F17</strain>
        <tissue evidence="1">Whole Body</tissue>
    </source>
</reference>